<evidence type="ECO:0000256" key="4">
    <source>
        <dbReference type="ARBA" id="ARBA00022771"/>
    </source>
</evidence>
<dbReference type="AlphaFoldDB" id="A0A383UVE9"/>
<organism evidence="11 12">
    <name type="scientific">Blumeria hordei</name>
    <name type="common">Barley powdery mildew</name>
    <name type="synonym">Blumeria graminis f. sp. hordei</name>
    <dbReference type="NCBI Taxonomy" id="2867405"/>
    <lineage>
        <taxon>Eukaryota</taxon>
        <taxon>Fungi</taxon>
        <taxon>Dikarya</taxon>
        <taxon>Ascomycota</taxon>
        <taxon>Pezizomycotina</taxon>
        <taxon>Leotiomycetes</taxon>
        <taxon>Erysiphales</taxon>
        <taxon>Erysiphaceae</taxon>
        <taxon>Blumeria</taxon>
    </lineage>
</organism>
<keyword evidence="6" id="KW-0539">Nucleus</keyword>
<proteinExistence type="inferred from homology"/>
<feature type="region of interest" description="Disordered" evidence="9">
    <location>
        <begin position="121"/>
        <end position="319"/>
    </location>
</feature>
<evidence type="ECO:0000256" key="3">
    <source>
        <dbReference type="ARBA" id="ARBA00022737"/>
    </source>
</evidence>
<evidence type="ECO:0000256" key="5">
    <source>
        <dbReference type="ARBA" id="ARBA00022833"/>
    </source>
</evidence>
<dbReference type="GO" id="GO:0003677">
    <property type="term" value="F:DNA binding"/>
    <property type="evidence" value="ECO:0007669"/>
    <property type="project" value="InterPro"/>
</dbReference>
<dbReference type="VEuPathDB" id="FungiDB:BLGHR1_15119"/>
<dbReference type="EMBL" id="UNSH01000064">
    <property type="protein sequence ID" value="SZF04323.1"/>
    <property type="molecule type" value="Genomic_DNA"/>
</dbReference>
<name>A0A383UVE9_BLUHO</name>
<dbReference type="InterPro" id="IPR014898">
    <property type="entry name" value="Znf_C2H2_LYAR"/>
</dbReference>
<protein>
    <recommendedName>
        <fullName evidence="10">Zinc finger C2H2 LYAR-type domain-containing protein</fullName>
    </recommendedName>
</protein>
<dbReference type="GO" id="GO:0008270">
    <property type="term" value="F:zinc ion binding"/>
    <property type="evidence" value="ECO:0007669"/>
    <property type="project" value="UniProtKB-KW"/>
</dbReference>
<comment type="subcellular location">
    <subcellularLocation>
        <location evidence="1">Nucleus</location>
    </subcellularLocation>
</comment>
<evidence type="ECO:0000256" key="1">
    <source>
        <dbReference type="ARBA" id="ARBA00004123"/>
    </source>
</evidence>
<feature type="domain" description="Zinc finger C2H2 LYAR-type" evidence="10">
    <location>
        <begin position="30"/>
        <end position="57"/>
    </location>
</feature>
<dbReference type="InterPro" id="IPR036236">
    <property type="entry name" value="Znf_C2H2_sf"/>
</dbReference>
<dbReference type="Proteomes" id="UP000275772">
    <property type="component" value="Unassembled WGS sequence"/>
</dbReference>
<reference evidence="11 12" key="1">
    <citation type="submission" date="2017-11" db="EMBL/GenBank/DDBJ databases">
        <authorList>
            <person name="Kracher B."/>
        </authorList>
    </citation>
    <scope>NUCLEOTIDE SEQUENCE [LARGE SCALE GENOMIC DNA]</scope>
    <source>
        <strain evidence="11 12">RACE1</strain>
    </source>
</reference>
<evidence type="ECO:0000256" key="8">
    <source>
        <dbReference type="PROSITE-ProRule" id="PRU01145"/>
    </source>
</evidence>
<dbReference type="FunFam" id="3.30.1490.490:FF:000001">
    <property type="entry name" value="cell growth-regulating nucleolar protein-like"/>
    <property type="match status" value="1"/>
</dbReference>
<evidence type="ECO:0000256" key="6">
    <source>
        <dbReference type="ARBA" id="ARBA00023242"/>
    </source>
</evidence>
<dbReference type="GO" id="GO:0005730">
    <property type="term" value="C:nucleolus"/>
    <property type="evidence" value="ECO:0007669"/>
    <property type="project" value="TreeGrafter"/>
</dbReference>
<keyword evidence="4 8" id="KW-0863">Zinc-finger</keyword>
<feature type="compositionally biased region" description="Basic and acidic residues" evidence="9">
    <location>
        <begin position="301"/>
        <end position="319"/>
    </location>
</feature>
<feature type="compositionally biased region" description="Basic residues" evidence="9">
    <location>
        <begin position="272"/>
        <end position="281"/>
    </location>
</feature>
<accession>A0A383UVE9</accession>
<feature type="compositionally biased region" description="Basic and acidic residues" evidence="9">
    <location>
        <begin position="208"/>
        <end position="222"/>
    </location>
</feature>
<dbReference type="GO" id="GO:0000122">
    <property type="term" value="P:negative regulation of transcription by RNA polymerase II"/>
    <property type="evidence" value="ECO:0007669"/>
    <property type="project" value="TreeGrafter"/>
</dbReference>
<sequence>MVSFSCEACGDVLTKKKLDAHRNQCHGASYTCLDCMVHFSGFEYRAHTSCISEAQKYQGALYRPGKEKKTSQSNPTARGFLSLSSNNIVRPPMEALSQTAAVKNDGSFNVFDFLDPTSTANTSKVELSHPEPMQMNEDVSEKPVKPNTHDASQSIVRIAPETPSNNQLVRVPSQNNQQNETTSKELRERRKEKDRCDEKKDKKRKRIHVETRDIVAHDKDETMTDAPPIVHSGLSSGLNHLMSHPPVLPPSPDYSGGDAGDTRHPSPGSPLKKSKQVKKRTQSISISNGLLALMSSKPLRPRVDERSTRKSRDLEIASENKPKNLLEYTSVDKTTAENGDGNRMVVYQPPVKRVELLLSFIDTEPDTNRGISMNKALKRYHRDRQTRGIGNAKAADEKELWRSLRMRRNDRGEIVLFT</sequence>
<gene>
    <name evidence="11" type="ORF">BLGHR1_15119</name>
</gene>
<feature type="compositionally biased region" description="Polar residues" evidence="9">
    <location>
        <begin position="162"/>
        <end position="181"/>
    </location>
</feature>
<dbReference type="PROSITE" id="PS51804">
    <property type="entry name" value="ZF_C2HC_LYAR"/>
    <property type="match status" value="2"/>
</dbReference>
<dbReference type="PANTHER" id="PTHR13100:SF10">
    <property type="entry name" value="CELL GROWTH-REGULATING NUCLEOLAR PROTEIN"/>
    <property type="match status" value="1"/>
</dbReference>
<keyword evidence="3" id="KW-0677">Repeat</keyword>
<evidence type="ECO:0000313" key="12">
    <source>
        <dbReference type="Proteomes" id="UP000275772"/>
    </source>
</evidence>
<keyword evidence="5" id="KW-0862">Zinc</keyword>
<evidence type="ECO:0000313" key="11">
    <source>
        <dbReference type="EMBL" id="SZF04323.1"/>
    </source>
</evidence>
<feature type="compositionally biased region" description="Basic and acidic residues" evidence="9">
    <location>
        <begin position="182"/>
        <end position="200"/>
    </location>
</feature>
<dbReference type="Gene3D" id="3.30.1490.490">
    <property type="match status" value="1"/>
</dbReference>
<dbReference type="GO" id="GO:0006364">
    <property type="term" value="P:rRNA processing"/>
    <property type="evidence" value="ECO:0007669"/>
    <property type="project" value="TreeGrafter"/>
</dbReference>
<dbReference type="PANTHER" id="PTHR13100">
    <property type="entry name" value="CELL GROWTH-REGULATING NUCLEOLAR PROTEIN LYAR"/>
    <property type="match status" value="1"/>
</dbReference>
<dbReference type="Pfam" id="PF08790">
    <property type="entry name" value="zf-LYAR"/>
    <property type="match status" value="1"/>
</dbReference>
<dbReference type="InterPro" id="IPR039999">
    <property type="entry name" value="LYAR"/>
</dbReference>
<evidence type="ECO:0000256" key="7">
    <source>
        <dbReference type="ARBA" id="ARBA00061084"/>
    </source>
</evidence>
<evidence type="ECO:0000256" key="2">
    <source>
        <dbReference type="ARBA" id="ARBA00022723"/>
    </source>
</evidence>
<feature type="compositionally biased region" description="Basic and acidic residues" evidence="9">
    <location>
        <begin position="139"/>
        <end position="148"/>
    </location>
</feature>
<evidence type="ECO:0000256" key="9">
    <source>
        <dbReference type="SAM" id="MobiDB-lite"/>
    </source>
</evidence>
<evidence type="ECO:0000259" key="10">
    <source>
        <dbReference type="Pfam" id="PF08790"/>
    </source>
</evidence>
<comment type="similarity">
    <text evidence="7">Belongs to the UPF0743 family.</text>
</comment>
<dbReference type="SUPFAM" id="SSF57667">
    <property type="entry name" value="beta-beta-alpha zinc fingers"/>
    <property type="match status" value="2"/>
</dbReference>
<keyword evidence="2" id="KW-0479">Metal-binding</keyword>